<reference evidence="1 2" key="1">
    <citation type="submission" date="2015-04" db="EMBL/GenBank/DDBJ databases">
        <authorList>
            <consortium name="Pathogen Informatics"/>
        </authorList>
    </citation>
    <scope>NUCLEOTIDE SEQUENCE [LARGE SCALE GENOMIC DNA]</scope>
    <source>
        <strain evidence="1 2">SGS1</strain>
    </source>
</reference>
<dbReference type="VEuPathDB" id="PlasmoDB:PRELSG_1211300"/>
<protein>
    <submittedName>
        <fullName evidence="1">Uncharacterized protein</fullName>
    </submittedName>
</protein>
<gene>
    <name evidence="1" type="ORF">PRELSG_1211300</name>
</gene>
<dbReference type="RefSeq" id="XP_028534230.1">
    <property type="nucleotide sequence ID" value="XM_028677885.1"/>
</dbReference>
<proteinExistence type="predicted"/>
<evidence type="ECO:0000313" key="1">
    <source>
        <dbReference type="EMBL" id="CRH01229.1"/>
    </source>
</evidence>
<accession>A0A1J1H9C2</accession>
<dbReference type="GeneID" id="39737357"/>
<organism evidence="1 2">
    <name type="scientific">Plasmodium relictum</name>
    <dbReference type="NCBI Taxonomy" id="85471"/>
    <lineage>
        <taxon>Eukaryota</taxon>
        <taxon>Sar</taxon>
        <taxon>Alveolata</taxon>
        <taxon>Apicomplexa</taxon>
        <taxon>Aconoidasida</taxon>
        <taxon>Haemosporida</taxon>
        <taxon>Plasmodiidae</taxon>
        <taxon>Plasmodium</taxon>
        <taxon>Plasmodium (Haemamoeba)</taxon>
    </lineage>
</organism>
<dbReference type="AlphaFoldDB" id="A0A1J1H9C2"/>
<keyword evidence="2" id="KW-1185">Reference proteome</keyword>
<dbReference type="EMBL" id="LN835307">
    <property type="protein sequence ID" value="CRH01229.1"/>
    <property type="molecule type" value="Genomic_DNA"/>
</dbReference>
<evidence type="ECO:0000313" key="2">
    <source>
        <dbReference type="Proteomes" id="UP000220158"/>
    </source>
</evidence>
<dbReference type="Proteomes" id="UP000220158">
    <property type="component" value="Chromosome 12"/>
</dbReference>
<sequence>MNYAEYYIKQNILSLNIQVNILSKSLFNDLIISKNLINHIKAYVIIKKKEKIRNFNLYKIKLQLIYNNTNRHIFLKKNTRQIKSNITTIKDVEKKEVNFCEEKYLNYNNSNQKEKNIFNNKDNNNSYKKITYYNNEINKLINESSNENNYNLSAKIEIKERKVENDKKKKDSTEFLLNTSESILHDSISMNKIKKLNEENEVDYFDITDVLRERNIFTKDFHLFEKKYFCKYICLPSMLSILNVNIKSIHFVLDKKLSIHLLLDITVNRKNNSFFEINKNKELDDMLKLKKNIIQCKFCNSNIISYSNINFIIPHIYLNINNFFEHAFCEECTTFSYDNLKDNDNNILIFSNYLSFNFNLIKNSELLVKKQSIENFRYMFFCNFCYNSLGYLENENENTYSYTNKNIYDNIKFLFFNSTKEMDRKKYIKLDKLLLNSLKSYANIVEKNGEQIKSTNGEYYSGFATENANGLKEEFSDIQTNIKKENNFLNKNIEEKKKKKNNIFNCNDNKIDHKLKNIKKEDNYYNNLKIYLFKHKIKVLLNNENIFHNYTDLLFLNEYMFNKSEKYNIFLFYLKNDKKKKIIEIRIFIKNIYISKISEIKKYENFLFFQKAMKILYCLRKENKIKQANYELINVSKEIYEDILKMLINYSYKSDIFQNKFFSYLHLVQ</sequence>
<dbReference type="OrthoDB" id="371679at2759"/>
<dbReference type="KEGG" id="prel:PRELSG_1211300"/>
<name>A0A1J1H9C2_PLARL</name>